<evidence type="ECO:0000313" key="3">
    <source>
        <dbReference type="Proteomes" id="UP000688947"/>
    </source>
</evidence>
<evidence type="ECO:0000256" key="1">
    <source>
        <dbReference type="SAM" id="Coils"/>
    </source>
</evidence>
<evidence type="ECO:0000313" key="2">
    <source>
        <dbReference type="EMBL" id="KAG6971938.1"/>
    </source>
</evidence>
<dbReference type="Proteomes" id="UP000688947">
    <property type="component" value="Unassembled WGS sequence"/>
</dbReference>
<sequence length="215" mass="24074">MTINYWNGIVSGYSCYPRGVQATFPFLLAFVIHHEPCLQQVLSPNHPIFKARVFSTNTLLQQLCSATVLTIGESLVSGMKATGLPPYLAVAKKLSQLQEQLAAIRSEMEILKTTMANSIPNEVASKHFVVNGVVPVSLRDIDMRIDTLRANLSSEFRQTVSSVQNIIERGPSGSTTEEIPVWRSWIWSDGEIIHSVPIDWEFPLDRVTLEFDRTD</sequence>
<keyword evidence="1" id="KW-0175">Coiled coil</keyword>
<gene>
    <name evidence="2" type="ORF">JG687_00001719</name>
</gene>
<accession>A0A8T1UWW9</accession>
<name>A0A8T1UWW9_9STRA</name>
<dbReference type="EMBL" id="JAENGZ010000043">
    <property type="protein sequence ID" value="KAG6971938.1"/>
    <property type="molecule type" value="Genomic_DNA"/>
</dbReference>
<dbReference type="OrthoDB" id="103649at2759"/>
<dbReference type="AlphaFoldDB" id="A0A8T1UWW9"/>
<comment type="caution">
    <text evidence="2">The sequence shown here is derived from an EMBL/GenBank/DDBJ whole genome shotgun (WGS) entry which is preliminary data.</text>
</comment>
<reference evidence="2" key="1">
    <citation type="submission" date="2021-01" db="EMBL/GenBank/DDBJ databases">
        <title>Phytophthora aleatoria, a newly-described species from Pinus radiata is distinct from Phytophthora cactorum isolates based on comparative genomics.</title>
        <authorList>
            <person name="Mcdougal R."/>
            <person name="Panda P."/>
            <person name="Williams N."/>
            <person name="Studholme D.J."/>
        </authorList>
    </citation>
    <scope>NUCLEOTIDE SEQUENCE</scope>
    <source>
        <strain evidence="2">NZFS 3830</strain>
    </source>
</reference>
<protein>
    <submittedName>
        <fullName evidence="2">Uncharacterized protein</fullName>
    </submittedName>
</protein>
<proteinExistence type="predicted"/>
<organism evidence="2 3">
    <name type="scientific">Phytophthora cactorum</name>
    <dbReference type="NCBI Taxonomy" id="29920"/>
    <lineage>
        <taxon>Eukaryota</taxon>
        <taxon>Sar</taxon>
        <taxon>Stramenopiles</taxon>
        <taxon>Oomycota</taxon>
        <taxon>Peronosporomycetes</taxon>
        <taxon>Peronosporales</taxon>
        <taxon>Peronosporaceae</taxon>
        <taxon>Phytophthora</taxon>
    </lineage>
</organism>
<feature type="coiled-coil region" evidence="1">
    <location>
        <begin position="87"/>
        <end position="114"/>
    </location>
</feature>